<dbReference type="Proteomes" id="UP000621799">
    <property type="component" value="Unassembled WGS sequence"/>
</dbReference>
<keyword evidence="2" id="KW-1185">Reference proteome</keyword>
<reference evidence="1" key="1">
    <citation type="submission" date="2020-10" db="EMBL/GenBank/DDBJ databases">
        <authorList>
            <person name="Castelo-Branco R."/>
            <person name="Eusebio N."/>
            <person name="Adriana R."/>
            <person name="Vieira A."/>
            <person name="Brugerolle De Fraissinette N."/>
            <person name="Rezende De Castro R."/>
            <person name="Schneider M.P."/>
            <person name="Vasconcelos V."/>
            <person name="Leao P.N."/>
        </authorList>
    </citation>
    <scope>NUCLEOTIDE SEQUENCE</scope>
    <source>
        <strain evidence="1">LEGE 11467</strain>
    </source>
</reference>
<accession>A0A928Z7I1</accession>
<dbReference type="RefSeq" id="WP_264319974.1">
    <property type="nucleotide sequence ID" value="NZ_JADEXN010000026.1"/>
</dbReference>
<organism evidence="1 2">
    <name type="scientific">Zarconia navalis LEGE 11467</name>
    <dbReference type="NCBI Taxonomy" id="1828826"/>
    <lineage>
        <taxon>Bacteria</taxon>
        <taxon>Bacillati</taxon>
        <taxon>Cyanobacteriota</taxon>
        <taxon>Cyanophyceae</taxon>
        <taxon>Oscillatoriophycideae</taxon>
        <taxon>Oscillatoriales</taxon>
        <taxon>Oscillatoriales incertae sedis</taxon>
        <taxon>Zarconia</taxon>
        <taxon>Zarconia navalis</taxon>
    </lineage>
</organism>
<sequence length="60" mass="7000">MELHHEVRDLGADIEGLRHDLARVLSMFLVELSDWDEEAARNWILDRFSGALDDSFEEEV</sequence>
<protein>
    <submittedName>
        <fullName evidence="1">Uncharacterized protein</fullName>
    </submittedName>
</protein>
<evidence type="ECO:0000313" key="2">
    <source>
        <dbReference type="Proteomes" id="UP000621799"/>
    </source>
</evidence>
<gene>
    <name evidence="1" type="ORF">IQ235_02745</name>
</gene>
<comment type="caution">
    <text evidence="1">The sequence shown here is derived from an EMBL/GenBank/DDBJ whole genome shotgun (WGS) entry which is preliminary data.</text>
</comment>
<name>A0A928Z7I1_9CYAN</name>
<proteinExistence type="predicted"/>
<dbReference type="AlphaFoldDB" id="A0A928Z7I1"/>
<evidence type="ECO:0000313" key="1">
    <source>
        <dbReference type="EMBL" id="MBE9039713.1"/>
    </source>
</evidence>
<dbReference type="EMBL" id="JADEXN010000026">
    <property type="protein sequence ID" value="MBE9039713.1"/>
    <property type="molecule type" value="Genomic_DNA"/>
</dbReference>